<dbReference type="AlphaFoldDB" id="A0AAN7BVT3"/>
<dbReference type="Proteomes" id="UP001301958">
    <property type="component" value="Unassembled WGS sequence"/>
</dbReference>
<sequence>MNPRASRCSRTLRRQIIPSKDALCITDSLLAQAFESSCRVSLAWNRRASHVPGPLESQRRLGRRRMGDLNALQYPPTPPPWEFPFPLDLSKWKWQPPGLTATVTEPEPQPDEAKAEYDEPKGWLFKAMGTVFIHQMARQKLLSSAASISQARASIQAELDELRGLEFETPASTKIGHAKATLNHVRMLLALNKIPSEEVLPIMTEVWDTFELEFSSSPHLSGILGMAIWDIMEGISISKTCAPCLLDAEHWRTVLRRMLKLPADSYLGDLLVHVASIIPEAEHGRVLDDILSIYKSFFKAWLSSQGRVGVDLMTWSLDASFGTNTRATIPLSISEALGKIVQGERTRLLDAAEKIVVDLLSQEGASETHHVAGRCELRYKWLSVVAHSPWARQAFLFSKVLRLSDTSFRLPPLTGSELSSLMLAQWESRGYLHSLKRIVRHCKKNYKRRQDDANAITSMLYAFDRGTSPQPPIPIFVSFWRFMAILDRTNDILASLEAFTDTAHLPARFLATLAFSARNHYAALAIRELYTFKVRRGGEQEFDPGVFYRYITDILSDPALPLDTLPRAIGTDFLLPFKPESARPPTPPDRFWPKKATVLERTAIALVTLDLPHLTDRQIWRRVEHCVNFFSYTRGQVPMKLIEIVYQLATRDLHQGRPGRTERLAWLQFLIYRSCGPQVAEACRRLIVAWRRQLLKVNPDAKVFKPDEIKEDIEEVEVKLKPLDSEYEKVELNPKVELDNLGGDTEINFLNLRSLAEDVERRTKELAAEFYSIEQHARKKKNWVYEDENPEWEGPNIPELFRLKRVEKKEDSNYD</sequence>
<comment type="caution">
    <text evidence="1">The sequence shown here is derived from an EMBL/GenBank/DDBJ whole genome shotgun (WGS) entry which is preliminary data.</text>
</comment>
<proteinExistence type="predicted"/>
<dbReference type="EMBL" id="MU865298">
    <property type="protein sequence ID" value="KAK4230490.1"/>
    <property type="molecule type" value="Genomic_DNA"/>
</dbReference>
<reference evidence="1" key="1">
    <citation type="journal article" date="2023" name="Mol. Phylogenet. Evol.">
        <title>Genome-scale phylogeny and comparative genomics of the fungal order Sordariales.</title>
        <authorList>
            <person name="Hensen N."/>
            <person name="Bonometti L."/>
            <person name="Westerberg I."/>
            <person name="Brannstrom I.O."/>
            <person name="Guillou S."/>
            <person name="Cros-Aarteil S."/>
            <person name="Calhoun S."/>
            <person name="Haridas S."/>
            <person name="Kuo A."/>
            <person name="Mondo S."/>
            <person name="Pangilinan J."/>
            <person name="Riley R."/>
            <person name="LaButti K."/>
            <person name="Andreopoulos B."/>
            <person name="Lipzen A."/>
            <person name="Chen C."/>
            <person name="Yan M."/>
            <person name="Daum C."/>
            <person name="Ng V."/>
            <person name="Clum A."/>
            <person name="Steindorff A."/>
            <person name="Ohm R.A."/>
            <person name="Martin F."/>
            <person name="Silar P."/>
            <person name="Natvig D.O."/>
            <person name="Lalanne C."/>
            <person name="Gautier V."/>
            <person name="Ament-Velasquez S.L."/>
            <person name="Kruys A."/>
            <person name="Hutchinson M.I."/>
            <person name="Powell A.J."/>
            <person name="Barry K."/>
            <person name="Miller A.N."/>
            <person name="Grigoriev I.V."/>
            <person name="Debuchy R."/>
            <person name="Gladieux P."/>
            <person name="Hiltunen Thoren M."/>
            <person name="Johannesson H."/>
        </authorList>
    </citation>
    <scope>NUCLEOTIDE SEQUENCE</scope>
    <source>
        <strain evidence="1">CBS 990.96</strain>
    </source>
</reference>
<reference evidence="1" key="2">
    <citation type="submission" date="2023-05" db="EMBL/GenBank/DDBJ databases">
        <authorList>
            <consortium name="Lawrence Berkeley National Laboratory"/>
            <person name="Steindorff A."/>
            <person name="Hensen N."/>
            <person name="Bonometti L."/>
            <person name="Westerberg I."/>
            <person name="Brannstrom I.O."/>
            <person name="Guillou S."/>
            <person name="Cros-Aarteil S."/>
            <person name="Calhoun S."/>
            <person name="Haridas S."/>
            <person name="Kuo A."/>
            <person name="Mondo S."/>
            <person name="Pangilinan J."/>
            <person name="Riley R."/>
            <person name="Labutti K."/>
            <person name="Andreopoulos B."/>
            <person name="Lipzen A."/>
            <person name="Chen C."/>
            <person name="Yanf M."/>
            <person name="Daum C."/>
            <person name="Ng V."/>
            <person name="Clum A."/>
            <person name="Ohm R."/>
            <person name="Martin F."/>
            <person name="Silar P."/>
            <person name="Natvig D."/>
            <person name="Lalanne C."/>
            <person name="Gautier V."/>
            <person name="Ament-Velasquez S.L."/>
            <person name="Kruys A."/>
            <person name="Hutchinson M.I."/>
            <person name="Powell A.J."/>
            <person name="Barry K."/>
            <person name="Miller A.N."/>
            <person name="Grigoriev I.V."/>
            <person name="Debuchy R."/>
            <person name="Gladieux P."/>
            <person name="Thoren M.H."/>
            <person name="Johannesson H."/>
        </authorList>
    </citation>
    <scope>NUCLEOTIDE SEQUENCE</scope>
    <source>
        <strain evidence="1">CBS 990.96</strain>
    </source>
</reference>
<evidence type="ECO:0000313" key="2">
    <source>
        <dbReference type="Proteomes" id="UP001301958"/>
    </source>
</evidence>
<gene>
    <name evidence="1" type="ORF">QBC38DRAFT_28495</name>
</gene>
<organism evidence="1 2">
    <name type="scientific">Podospora fimiseda</name>
    <dbReference type="NCBI Taxonomy" id="252190"/>
    <lineage>
        <taxon>Eukaryota</taxon>
        <taxon>Fungi</taxon>
        <taxon>Dikarya</taxon>
        <taxon>Ascomycota</taxon>
        <taxon>Pezizomycotina</taxon>
        <taxon>Sordariomycetes</taxon>
        <taxon>Sordariomycetidae</taxon>
        <taxon>Sordariales</taxon>
        <taxon>Podosporaceae</taxon>
        <taxon>Podospora</taxon>
    </lineage>
</organism>
<name>A0AAN7BVT3_9PEZI</name>
<accession>A0AAN7BVT3</accession>
<keyword evidence="2" id="KW-1185">Reference proteome</keyword>
<evidence type="ECO:0000313" key="1">
    <source>
        <dbReference type="EMBL" id="KAK4230490.1"/>
    </source>
</evidence>
<protein>
    <submittedName>
        <fullName evidence="1">Uncharacterized protein</fullName>
    </submittedName>
</protein>